<accession>A0A6M4MFA7</accession>
<keyword evidence="2 4" id="KW-0378">Hydrolase</keyword>
<evidence type="ECO:0000256" key="2">
    <source>
        <dbReference type="ARBA" id="ARBA00022839"/>
    </source>
</evidence>
<dbReference type="KEGG" id="apel:CA267_012640"/>
<dbReference type="Pfam" id="PF00929">
    <property type="entry name" value="RNase_T"/>
    <property type="match status" value="1"/>
</dbReference>
<evidence type="ECO:0000313" key="4">
    <source>
        <dbReference type="EMBL" id="QJR81558.1"/>
    </source>
</evidence>
<name>A0A6M4MFA7_9ALTE</name>
<dbReference type="SMART" id="SM00479">
    <property type="entry name" value="EXOIII"/>
    <property type="match status" value="1"/>
</dbReference>
<dbReference type="EMBL" id="CP052766">
    <property type="protein sequence ID" value="QJR81558.1"/>
    <property type="molecule type" value="Genomic_DNA"/>
</dbReference>
<proteinExistence type="predicted"/>
<dbReference type="RefSeq" id="WP_083638576.1">
    <property type="nucleotide sequence ID" value="NZ_CP052766.1"/>
</dbReference>
<dbReference type="GO" id="GO:0004527">
    <property type="term" value="F:exonuclease activity"/>
    <property type="evidence" value="ECO:0007669"/>
    <property type="project" value="UniProtKB-KW"/>
</dbReference>
<gene>
    <name evidence="4" type="ORF">CA267_012640</name>
</gene>
<organism evidence="4 5">
    <name type="scientific">Alteromonas pelagimontana</name>
    <dbReference type="NCBI Taxonomy" id="1858656"/>
    <lineage>
        <taxon>Bacteria</taxon>
        <taxon>Pseudomonadati</taxon>
        <taxon>Pseudomonadota</taxon>
        <taxon>Gammaproteobacteria</taxon>
        <taxon>Alteromonadales</taxon>
        <taxon>Alteromonadaceae</taxon>
        <taxon>Alteromonas/Salinimonas group</taxon>
        <taxon>Alteromonas</taxon>
    </lineage>
</organism>
<dbReference type="GO" id="GO:0006259">
    <property type="term" value="P:DNA metabolic process"/>
    <property type="evidence" value="ECO:0007669"/>
    <property type="project" value="UniProtKB-ARBA"/>
</dbReference>
<dbReference type="CDD" id="cd06127">
    <property type="entry name" value="DEDDh"/>
    <property type="match status" value="1"/>
</dbReference>
<dbReference type="InterPro" id="IPR012337">
    <property type="entry name" value="RNaseH-like_sf"/>
</dbReference>
<reference evidence="4 5" key="2">
    <citation type="submission" date="2020-04" db="EMBL/GenBank/DDBJ databases">
        <title>Complete genome sequence of Alteromonas pelagimontana 5.12T.</title>
        <authorList>
            <person name="Sinha R.K."/>
            <person name="Krishnan K.P."/>
            <person name="Kurian J.P."/>
        </authorList>
    </citation>
    <scope>NUCLEOTIDE SEQUENCE [LARGE SCALE GENOMIC DNA]</scope>
    <source>
        <strain evidence="4 5">5.12</strain>
    </source>
</reference>
<dbReference type="GO" id="GO:0003676">
    <property type="term" value="F:nucleic acid binding"/>
    <property type="evidence" value="ECO:0007669"/>
    <property type="project" value="InterPro"/>
</dbReference>
<keyword evidence="1" id="KW-0540">Nuclease</keyword>
<dbReference type="InterPro" id="IPR013520">
    <property type="entry name" value="Ribonucl_H"/>
</dbReference>
<evidence type="ECO:0000256" key="1">
    <source>
        <dbReference type="ARBA" id="ARBA00022722"/>
    </source>
</evidence>
<keyword evidence="5" id="KW-1185">Reference proteome</keyword>
<evidence type="ECO:0000313" key="5">
    <source>
        <dbReference type="Proteomes" id="UP000219285"/>
    </source>
</evidence>
<evidence type="ECO:0000259" key="3">
    <source>
        <dbReference type="SMART" id="SM00479"/>
    </source>
</evidence>
<dbReference type="Gene3D" id="3.30.420.10">
    <property type="entry name" value="Ribonuclease H-like superfamily/Ribonuclease H"/>
    <property type="match status" value="1"/>
</dbReference>
<feature type="domain" description="Exonuclease" evidence="3">
    <location>
        <begin position="35"/>
        <end position="208"/>
    </location>
</feature>
<dbReference type="InterPro" id="IPR036397">
    <property type="entry name" value="RNaseH_sf"/>
</dbReference>
<reference evidence="5" key="1">
    <citation type="submission" date="2014-12" db="EMBL/GenBank/DDBJ databases">
        <title>Complete genome sequence of a multi-drug resistant Klebsiella pneumoniae.</title>
        <authorList>
            <person name="Hua X."/>
            <person name="Chen Q."/>
            <person name="Li X."/>
            <person name="Feng Y."/>
            <person name="Ruan Z."/>
            <person name="Yu Y."/>
        </authorList>
    </citation>
    <scope>NUCLEOTIDE SEQUENCE [LARGE SCALE GENOMIC DNA]</scope>
    <source>
        <strain evidence="5">5.12</strain>
    </source>
</reference>
<dbReference type="Proteomes" id="UP000219285">
    <property type="component" value="Chromosome"/>
</dbReference>
<dbReference type="OrthoDB" id="5497329at2"/>
<dbReference type="SUPFAM" id="SSF53098">
    <property type="entry name" value="Ribonuclease H-like"/>
    <property type="match status" value="1"/>
</dbReference>
<dbReference type="AlphaFoldDB" id="A0A6M4MFA7"/>
<sequence length="234" mass="25577">MRNPRVLWQKLLWTISPAAFLLPASWQQRAMAEVPLLALDFELTSLDVNEANITSVGWVAGKGGSIALDSAYYEVVRSDGGLAQSPVIHGLIQADISNGVPVKQVLDVLVPLLNSHIIVCHNAKLDMAVLHRLMQKQNCFAADVVILDTMKFAIYQLKKHHEVLPLQSATLPVCRERLGLPDAPAHNALDDAMATLQLWFAQLHQLSSGQNTKMKDLVHTGGLSTENLGKIPDG</sequence>
<keyword evidence="2 4" id="KW-0269">Exonuclease</keyword>
<protein>
    <submittedName>
        <fullName evidence="4">3'-5' exonuclease</fullName>
    </submittedName>
</protein>